<dbReference type="Pfam" id="PF01931">
    <property type="entry name" value="NTPase_I-T"/>
    <property type="match status" value="1"/>
</dbReference>
<dbReference type="GO" id="GO:0006772">
    <property type="term" value="P:thiamine metabolic process"/>
    <property type="evidence" value="ECO:0007669"/>
    <property type="project" value="TreeGrafter"/>
</dbReference>
<dbReference type="HAMAP" id="MF_00648">
    <property type="entry name" value="Non_canon_purine_NTPase_YjjX"/>
    <property type="match status" value="1"/>
</dbReference>
<proteinExistence type="inferred from homology"/>
<evidence type="ECO:0000256" key="4">
    <source>
        <dbReference type="ARBA" id="ARBA00022801"/>
    </source>
</evidence>
<comment type="similarity">
    <text evidence="10">Belongs to the YjjX NTPase family.</text>
</comment>
<reference evidence="12 13" key="1">
    <citation type="submission" date="2020-10" db="EMBL/GenBank/DDBJ databases">
        <title>Complete genome sequence of Thermosphaera aggregans strain 3507.</title>
        <authorList>
            <person name="Zayulina K.S."/>
            <person name="Elcheninov A.G."/>
            <person name="Toshchakov S.V."/>
            <person name="Kublanov I.V."/>
            <person name="Kochetkova T.V."/>
        </authorList>
    </citation>
    <scope>NUCLEOTIDE SEQUENCE [LARGE SCALE GENOMIC DNA]</scope>
    <source>
        <strain evidence="12 13">3507</strain>
    </source>
</reference>
<feature type="domain" description="Non-canonical purine NTP phosphatase/PRRC1" evidence="11">
    <location>
        <begin position="8"/>
        <end position="169"/>
    </location>
</feature>
<comment type="function">
    <text evidence="10">Phosphatase that hydrolyzes non-canonical purine nucleotides such as XTP and ITP to their respective diphosphate derivatives. Probably excludes non-canonical purines from DNA/RNA precursor pool, thus preventing their incorporation into DNA/RNA and avoiding chromosomal lesions.</text>
</comment>
<keyword evidence="7 10" id="KW-0464">Manganese</keyword>
<dbReference type="InterPro" id="IPR050299">
    <property type="entry name" value="YjjX_NTPase"/>
</dbReference>
<dbReference type="InterPro" id="IPR029001">
    <property type="entry name" value="ITPase-like_fam"/>
</dbReference>
<keyword evidence="3 10" id="KW-0547">Nucleotide-binding</keyword>
<dbReference type="Gene3D" id="3.90.950.10">
    <property type="match status" value="1"/>
</dbReference>
<comment type="catalytic activity">
    <reaction evidence="8 10">
        <text>ITP + H2O = IDP + phosphate + H(+)</text>
        <dbReference type="Rhea" id="RHEA:28330"/>
        <dbReference type="ChEBI" id="CHEBI:15377"/>
        <dbReference type="ChEBI" id="CHEBI:15378"/>
        <dbReference type="ChEBI" id="CHEBI:43474"/>
        <dbReference type="ChEBI" id="CHEBI:58280"/>
        <dbReference type="ChEBI" id="CHEBI:61402"/>
        <dbReference type="EC" id="3.6.1.73"/>
    </reaction>
</comment>
<dbReference type="InterPro" id="IPR026533">
    <property type="entry name" value="NTPase/PRRC1"/>
</dbReference>
<dbReference type="GO" id="GO:0009117">
    <property type="term" value="P:nucleotide metabolic process"/>
    <property type="evidence" value="ECO:0007669"/>
    <property type="project" value="UniProtKB-KW"/>
</dbReference>
<evidence type="ECO:0000256" key="5">
    <source>
        <dbReference type="ARBA" id="ARBA00022842"/>
    </source>
</evidence>
<dbReference type="GeneID" id="59454940"/>
<evidence type="ECO:0000256" key="10">
    <source>
        <dbReference type="HAMAP-Rule" id="MF_00648"/>
    </source>
</evidence>
<organism evidence="12 13">
    <name type="scientific">Thermosphaera chiliense</name>
    <dbReference type="NCBI Taxonomy" id="3402707"/>
    <lineage>
        <taxon>Archaea</taxon>
        <taxon>Thermoproteota</taxon>
        <taxon>Thermoprotei</taxon>
        <taxon>Desulfurococcales</taxon>
        <taxon>Desulfurococcaceae</taxon>
        <taxon>Thermosphaera</taxon>
    </lineage>
</organism>
<dbReference type="GO" id="GO:0103023">
    <property type="term" value="F:ITPase activity"/>
    <property type="evidence" value="ECO:0007669"/>
    <property type="project" value="UniProtKB-EC"/>
</dbReference>
<dbReference type="RefSeq" id="WP_193435970.1">
    <property type="nucleotide sequence ID" value="NZ_CP063144.1"/>
</dbReference>
<evidence type="ECO:0000256" key="8">
    <source>
        <dbReference type="ARBA" id="ARBA00048174"/>
    </source>
</evidence>
<dbReference type="PANTHER" id="PTHR34699">
    <property type="match status" value="1"/>
</dbReference>
<comment type="cofactor">
    <cofactor evidence="1">
        <name>Mn(2+)</name>
        <dbReference type="ChEBI" id="CHEBI:29035"/>
    </cofactor>
</comment>
<dbReference type="EMBL" id="CP063144">
    <property type="protein sequence ID" value="QOR94168.1"/>
    <property type="molecule type" value="Genomic_DNA"/>
</dbReference>
<keyword evidence="6 10" id="KW-0546">Nucleotide metabolism</keyword>
<dbReference type="InterPro" id="IPR002786">
    <property type="entry name" value="Non_canon_purine_NTPase"/>
</dbReference>
<keyword evidence="2 10" id="KW-0479">Metal-binding</keyword>
<evidence type="ECO:0000313" key="13">
    <source>
        <dbReference type="Proteomes" id="UP000593766"/>
    </source>
</evidence>
<dbReference type="PANTHER" id="PTHR34699:SF2">
    <property type="entry name" value="NON-CANONICAL PURINE NTP PHOSPHATASE_PRRC1 DOMAIN-CONTAINING PROTEIN"/>
    <property type="match status" value="1"/>
</dbReference>
<name>A0A7M1UPG6_9CREN</name>
<dbReference type="GO" id="GO:0046872">
    <property type="term" value="F:metal ion binding"/>
    <property type="evidence" value="ECO:0007669"/>
    <property type="project" value="UniProtKB-KW"/>
</dbReference>
<evidence type="ECO:0000256" key="2">
    <source>
        <dbReference type="ARBA" id="ARBA00022723"/>
    </source>
</evidence>
<evidence type="ECO:0000256" key="1">
    <source>
        <dbReference type="ARBA" id="ARBA00001936"/>
    </source>
</evidence>
<dbReference type="Proteomes" id="UP000593766">
    <property type="component" value="Chromosome"/>
</dbReference>
<dbReference type="SUPFAM" id="SSF52972">
    <property type="entry name" value="ITPase-like"/>
    <property type="match status" value="1"/>
</dbReference>
<keyword evidence="13" id="KW-1185">Reference proteome</keyword>
<comment type="subunit">
    <text evidence="10">Homodimer.</text>
</comment>
<evidence type="ECO:0000259" key="11">
    <source>
        <dbReference type="Pfam" id="PF01931"/>
    </source>
</evidence>
<dbReference type="NCBIfam" id="TIGR00258">
    <property type="entry name" value="inosine/xanthosine triphosphatase"/>
    <property type="match status" value="1"/>
</dbReference>
<evidence type="ECO:0000256" key="7">
    <source>
        <dbReference type="ARBA" id="ARBA00023211"/>
    </source>
</evidence>
<comment type="cofactor">
    <cofactor evidence="10">
        <name>Mg(2+)</name>
        <dbReference type="ChEBI" id="CHEBI:18420"/>
    </cofactor>
    <cofactor evidence="10">
        <name>Mn(2+)</name>
        <dbReference type="ChEBI" id="CHEBI:29035"/>
    </cofactor>
    <text evidence="10">Binds 1 divalent metal cation per subunit; can use either Mg(2+) or Mn(2+).</text>
</comment>
<protein>
    <recommendedName>
        <fullName evidence="10">Probable inosine/xanthosine triphosphatase</fullName>
        <shortName evidence="10">ITPase/XTPase</shortName>
        <ecNumber evidence="10">3.6.1.73</ecNumber>
    </recommendedName>
    <alternativeName>
        <fullName evidence="10">Non-canonical purine NTP phosphatase</fullName>
    </alternativeName>
    <alternativeName>
        <fullName evidence="10">Non-standard purine NTP phosphatase</fullName>
    </alternativeName>
    <alternativeName>
        <fullName evidence="10">Nucleoside-triphosphate phosphatase</fullName>
        <shortName evidence="10">NTPase</shortName>
    </alternativeName>
</protein>
<dbReference type="KEGG" id="tcs:IMZ38_05940"/>
<dbReference type="GO" id="GO:0000166">
    <property type="term" value="F:nucleotide binding"/>
    <property type="evidence" value="ECO:0007669"/>
    <property type="project" value="UniProtKB-KW"/>
</dbReference>
<comment type="caution">
    <text evidence="10">Lacks conserved residue(s) required for the propagation of feature annotation.</text>
</comment>
<dbReference type="AlphaFoldDB" id="A0A7M1UPG6"/>
<accession>A0A7M1UPG6</accession>
<evidence type="ECO:0000256" key="3">
    <source>
        <dbReference type="ARBA" id="ARBA00022741"/>
    </source>
</evidence>
<keyword evidence="5 10" id="KW-0460">Magnesium</keyword>
<sequence length="178" mass="19640">MKVTICIGSGNPVKVKGVRLAFEQFFTVAEVRSKKVSTTVGDQPIGLHEILEGAMERARGSLDPECDYGVGVEAGFYLLNNEPFDVEVSYIIGKNGLHSYGLSPSFPIPRAVYEAIVEGKYSELEEAVEHLTGVERIGEKQGFIGFLTRGKLERYVLSYTATIMALVKLLNKELYDLT</sequence>
<evidence type="ECO:0000256" key="9">
    <source>
        <dbReference type="ARBA" id="ARBA00048781"/>
    </source>
</evidence>
<gene>
    <name evidence="12" type="primary">yjjX</name>
    <name evidence="12" type="ORF">IMZ38_05940</name>
</gene>
<feature type="binding site" evidence="10">
    <location>
        <position position="65"/>
    </location>
    <ligand>
        <name>Mg(2+)</name>
        <dbReference type="ChEBI" id="CHEBI:18420"/>
    </ligand>
</feature>
<evidence type="ECO:0000313" key="12">
    <source>
        <dbReference type="EMBL" id="QOR94168.1"/>
    </source>
</evidence>
<dbReference type="EC" id="3.6.1.73" evidence="10"/>
<keyword evidence="4 10" id="KW-0378">Hydrolase</keyword>
<evidence type="ECO:0000256" key="6">
    <source>
        <dbReference type="ARBA" id="ARBA00023080"/>
    </source>
</evidence>
<comment type="catalytic activity">
    <reaction evidence="9 10">
        <text>XTP + H2O = XDP + phosphate + H(+)</text>
        <dbReference type="Rhea" id="RHEA:28406"/>
        <dbReference type="ChEBI" id="CHEBI:15377"/>
        <dbReference type="ChEBI" id="CHEBI:15378"/>
        <dbReference type="ChEBI" id="CHEBI:43474"/>
        <dbReference type="ChEBI" id="CHEBI:59884"/>
        <dbReference type="ChEBI" id="CHEBI:61314"/>
        <dbReference type="EC" id="3.6.1.73"/>
    </reaction>
</comment>
<dbReference type="OrthoDB" id="52857at2157"/>